<dbReference type="PANTHER" id="PTHR46268">
    <property type="entry name" value="STRESS RESPONSE PROTEIN NHAX"/>
    <property type="match status" value="1"/>
</dbReference>
<dbReference type="SUPFAM" id="SSF52402">
    <property type="entry name" value="Adenine nucleotide alpha hydrolases-like"/>
    <property type="match status" value="2"/>
</dbReference>
<dbReference type="InterPro" id="IPR006015">
    <property type="entry name" value="Universal_stress_UspA"/>
</dbReference>
<reference evidence="3 4" key="1">
    <citation type="submission" date="2022-10" db="EMBL/GenBank/DDBJ databases">
        <authorList>
            <person name="Xie J."/>
            <person name="Shen N."/>
        </authorList>
    </citation>
    <scope>NUCLEOTIDE SEQUENCE [LARGE SCALE GENOMIC DNA]</scope>
    <source>
        <strain evidence="3 4">DSM 41681</strain>
    </source>
</reference>
<gene>
    <name evidence="3" type="ORF">OKJ48_39585</name>
</gene>
<evidence type="ECO:0000313" key="3">
    <source>
        <dbReference type="EMBL" id="MEB3966286.1"/>
    </source>
</evidence>
<comment type="similarity">
    <text evidence="1">Belongs to the universal stress protein A family.</text>
</comment>
<sequence length="289" mass="30575">MTSMRVLTVGTDGSRESMNAADWAAREALRRGLPLRLLHADSGERRTPPPPDVDLPGRSVLDRAALQLSYAHPALQILARRRPAPPITALLEAVTESETLVLGSRGFAGYSGFLVGSVALAVTARADRPVVLVRAGGLPQDERAPDKPGFLPVVVGLDVSGPADEVLSYAFEAAALRGTELHALHAWTLPPLRGDTAAGAPTPPGDAARRETLRRRALAGALQVWRAKYPEVPVVQRLVYGQPGHHLLKASTAASLTVIGRGMDANRLGCTAHSVVHHVTSPVAIVPHT</sequence>
<dbReference type="EMBL" id="JAOZYB010000355">
    <property type="protein sequence ID" value="MEB3966286.1"/>
    <property type="molecule type" value="Genomic_DNA"/>
</dbReference>
<dbReference type="InterPro" id="IPR014729">
    <property type="entry name" value="Rossmann-like_a/b/a_fold"/>
</dbReference>
<dbReference type="RefSeq" id="WP_324775410.1">
    <property type="nucleotide sequence ID" value="NZ_BAAATS010000007.1"/>
</dbReference>
<dbReference type="PRINTS" id="PR01438">
    <property type="entry name" value="UNVRSLSTRESS"/>
</dbReference>
<feature type="domain" description="UspA" evidence="2">
    <location>
        <begin position="152"/>
        <end position="287"/>
    </location>
</feature>
<dbReference type="InterPro" id="IPR006016">
    <property type="entry name" value="UspA"/>
</dbReference>
<evidence type="ECO:0000313" key="4">
    <source>
        <dbReference type="Proteomes" id="UP001352223"/>
    </source>
</evidence>
<feature type="domain" description="UspA" evidence="2">
    <location>
        <begin position="5"/>
        <end position="134"/>
    </location>
</feature>
<protein>
    <submittedName>
        <fullName evidence="3">Universal stress protein</fullName>
    </submittedName>
</protein>
<evidence type="ECO:0000256" key="1">
    <source>
        <dbReference type="ARBA" id="ARBA00008791"/>
    </source>
</evidence>
<proteinExistence type="inferred from homology"/>
<name>A0ABU6CQT3_9ACTN</name>
<dbReference type="Pfam" id="PF00582">
    <property type="entry name" value="Usp"/>
    <property type="match status" value="2"/>
</dbReference>
<dbReference type="PANTHER" id="PTHR46268:SF6">
    <property type="entry name" value="UNIVERSAL STRESS PROTEIN UP12"/>
    <property type="match status" value="1"/>
</dbReference>
<keyword evidence="4" id="KW-1185">Reference proteome</keyword>
<dbReference type="Proteomes" id="UP001352223">
    <property type="component" value="Unassembled WGS sequence"/>
</dbReference>
<comment type="caution">
    <text evidence="3">The sequence shown here is derived from an EMBL/GenBank/DDBJ whole genome shotgun (WGS) entry which is preliminary data.</text>
</comment>
<accession>A0ABU6CQT3</accession>
<dbReference type="Gene3D" id="3.40.50.620">
    <property type="entry name" value="HUPs"/>
    <property type="match status" value="2"/>
</dbReference>
<organism evidence="3 4">
    <name type="scientific">Streptomyces kunmingensis</name>
    <dbReference type="NCBI Taxonomy" id="68225"/>
    <lineage>
        <taxon>Bacteria</taxon>
        <taxon>Bacillati</taxon>
        <taxon>Actinomycetota</taxon>
        <taxon>Actinomycetes</taxon>
        <taxon>Kitasatosporales</taxon>
        <taxon>Streptomycetaceae</taxon>
        <taxon>Streptomyces</taxon>
    </lineage>
</organism>
<evidence type="ECO:0000259" key="2">
    <source>
        <dbReference type="Pfam" id="PF00582"/>
    </source>
</evidence>